<feature type="transmembrane region" description="Helical" evidence="2">
    <location>
        <begin position="279"/>
        <end position="295"/>
    </location>
</feature>
<evidence type="ECO:0000313" key="6">
    <source>
        <dbReference type="Proteomes" id="UP000298127"/>
    </source>
</evidence>
<dbReference type="RefSeq" id="WP_135120754.1">
    <property type="nucleotide sequence ID" value="NZ_SPQZ01000004.1"/>
</dbReference>
<dbReference type="Proteomes" id="UP000298127">
    <property type="component" value="Unassembled WGS sequence"/>
</dbReference>
<keyword evidence="2" id="KW-0812">Transmembrane</keyword>
<dbReference type="GO" id="GO:0016020">
    <property type="term" value="C:membrane"/>
    <property type="evidence" value="ECO:0007669"/>
    <property type="project" value="InterPro"/>
</dbReference>
<comment type="similarity">
    <text evidence="1">Belongs to the EamA transporter family.</text>
</comment>
<feature type="transmembrane region" description="Helical" evidence="2">
    <location>
        <begin position="120"/>
        <end position="138"/>
    </location>
</feature>
<organism evidence="5 6">
    <name type="scientific">Orlajensenia leifsoniae</name>
    <dbReference type="NCBI Taxonomy" id="2561933"/>
    <lineage>
        <taxon>Bacteria</taxon>
        <taxon>Bacillati</taxon>
        <taxon>Actinomycetota</taxon>
        <taxon>Actinomycetes</taxon>
        <taxon>Micrococcales</taxon>
        <taxon>Microbacteriaceae</taxon>
        <taxon>Orlajensenia</taxon>
    </lineage>
</organism>
<dbReference type="InterPro" id="IPR037185">
    <property type="entry name" value="EmrE-like"/>
</dbReference>
<evidence type="ECO:0000313" key="5">
    <source>
        <dbReference type="EMBL" id="TFV96793.1"/>
    </source>
</evidence>
<dbReference type="InterPro" id="IPR000620">
    <property type="entry name" value="EamA_dom"/>
</dbReference>
<feature type="transmembrane region" description="Helical" evidence="2">
    <location>
        <begin position="222"/>
        <end position="245"/>
    </location>
</feature>
<feature type="chain" id="PRO_5039324741" description="EamA domain-containing protein" evidence="3">
    <location>
        <begin position="18"/>
        <end position="296"/>
    </location>
</feature>
<keyword evidence="2" id="KW-0472">Membrane</keyword>
<keyword evidence="6" id="KW-1185">Reference proteome</keyword>
<evidence type="ECO:0000256" key="3">
    <source>
        <dbReference type="SAM" id="SignalP"/>
    </source>
</evidence>
<accession>A0A4Y9QZZ0</accession>
<proteinExistence type="inferred from homology"/>
<dbReference type="AlphaFoldDB" id="A0A4Y9QZZ0"/>
<dbReference type="Pfam" id="PF00892">
    <property type="entry name" value="EamA"/>
    <property type="match status" value="1"/>
</dbReference>
<feature type="domain" description="EamA" evidence="4">
    <location>
        <begin position="161"/>
        <end position="294"/>
    </location>
</feature>
<keyword evidence="3" id="KW-0732">Signal</keyword>
<feature type="signal peptide" evidence="3">
    <location>
        <begin position="1"/>
        <end position="17"/>
    </location>
</feature>
<feature type="transmembrane region" description="Helical" evidence="2">
    <location>
        <begin position="158"/>
        <end position="178"/>
    </location>
</feature>
<sequence>MSSLALVLVLAAAVCHAAWNILAHGVSRIGLPFLWWGALASALIWLPVVPFTGGLGTGDVGGFVLGVVVSAVLHCAYMLVLQRGYSTGMLSTVYATARGTGPLVTVVVAVLVLGERPSGWALLGIAAILGGVVAIGLLDRPAAGPRVAARTPVRRHRIDPAIAWGIATGVAIAAYTLWDANVVRVWEVSPVAFMVGCTAGEIVLFSALLGRRARELGPIWRAHWVRILTFGLLSPLSYILVLFAVTLAPVALVAPMREVSVVIVSAFGALVLREGRGGWRVAASVIVVAGVVLIGA</sequence>
<feature type="transmembrane region" description="Helical" evidence="2">
    <location>
        <begin position="60"/>
        <end position="80"/>
    </location>
</feature>
<dbReference type="SUPFAM" id="SSF103481">
    <property type="entry name" value="Multidrug resistance efflux transporter EmrE"/>
    <property type="match status" value="2"/>
</dbReference>
<keyword evidence="2" id="KW-1133">Transmembrane helix</keyword>
<reference evidence="5 6" key="1">
    <citation type="journal article" date="2018" name="J. Microbiol.">
        <title>Leifsonia flava sp. nov., a novel actinobacterium isolated from the rhizosphere of Aquilegia viridiflora.</title>
        <authorList>
            <person name="Cai Y."/>
            <person name="Tao W.Z."/>
            <person name="Ma Y.J."/>
            <person name="Cheng J."/>
            <person name="Zhang M.Y."/>
            <person name="Zhang Y.X."/>
        </authorList>
    </citation>
    <scope>NUCLEOTIDE SEQUENCE [LARGE SCALE GENOMIC DNA]</scope>
    <source>
        <strain evidence="5 6">SYP-B2174</strain>
    </source>
</reference>
<evidence type="ECO:0000259" key="4">
    <source>
        <dbReference type="Pfam" id="PF00892"/>
    </source>
</evidence>
<protein>
    <recommendedName>
        <fullName evidence="4">EamA domain-containing protein</fullName>
    </recommendedName>
</protein>
<evidence type="ECO:0000256" key="1">
    <source>
        <dbReference type="ARBA" id="ARBA00007362"/>
    </source>
</evidence>
<comment type="caution">
    <text evidence="5">The sequence shown here is derived from an EMBL/GenBank/DDBJ whole genome shotgun (WGS) entry which is preliminary data.</text>
</comment>
<feature type="transmembrane region" description="Helical" evidence="2">
    <location>
        <begin position="33"/>
        <end position="53"/>
    </location>
</feature>
<name>A0A4Y9QZZ0_9MICO</name>
<feature type="transmembrane region" description="Helical" evidence="2">
    <location>
        <begin position="190"/>
        <end position="210"/>
    </location>
</feature>
<dbReference type="EMBL" id="SPQZ01000004">
    <property type="protein sequence ID" value="TFV96793.1"/>
    <property type="molecule type" value="Genomic_DNA"/>
</dbReference>
<gene>
    <name evidence="5" type="ORF">E4M00_12020</name>
</gene>
<evidence type="ECO:0000256" key="2">
    <source>
        <dbReference type="SAM" id="Phobius"/>
    </source>
</evidence>
<dbReference type="Gene3D" id="1.10.3730.20">
    <property type="match status" value="1"/>
</dbReference>
<feature type="transmembrane region" description="Helical" evidence="2">
    <location>
        <begin position="251"/>
        <end position="272"/>
    </location>
</feature>